<organism evidence="1 2">
    <name type="scientific">Desulfofustis glycolicus DSM 9705</name>
    <dbReference type="NCBI Taxonomy" id="1121409"/>
    <lineage>
        <taxon>Bacteria</taxon>
        <taxon>Pseudomonadati</taxon>
        <taxon>Thermodesulfobacteriota</taxon>
        <taxon>Desulfobulbia</taxon>
        <taxon>Desulfobulbales</taxon>
        <taxon>Desulfocapsaceae</taxon>
        <taxon>Desulfofustis</taxon>
    </lineage>
</organism>
<dbReference type="AlphaFoldDB" id="A0A1M5YS27"/>
<dbReference type="EMBL" id="FQXS01000054">
    <property type="protein sequence ID" value="SHI14842.1"/>
    <property type="molecule type" value="Genomic_DNA"/>
</dbReference>
<dbReference type="Proteomes" id="UP000184139">
    <property type="component" value="Unassembled WGS sequence"/>
</dbReference>
<dbReference type="RefSeq" id="WP_073379449.1">
    <property type="nucleotide sequence ID" value="NZ_FQXS01000054.1"/>
</dbReference>
<evidence type="ECO:0000313" key="1">
    <source>
        <dbReference type="EMBL" id="SHI14842.1"/>
    </source>
</evidence>
<dbReference type="OrthoDB" id="5432624at2"/>
<accession>A0A1M5YS27</accession>
<name>A0A1M5YS27_9BACT</name>
<keyword evidence="2" id="KW-1185">Reference proteome</keyword>
<sequence>MELQNYLSLRHANGNVHIDIDGRFTSDKARQLSLYLATQYPGSGNVFIHTDRLDEIEPEAPAVFVNWLNVSGVPVDRVYAMGRRGLEMSTDSLRAIVPKKHHNDHHGCGKCKNCTCGKKETAGEV</sequence>
<gene>
    <name evidence="1" type="ORF">SAMN02745124_04388</name>
</gene>
<dbReference type="STRING" id="1121409.SAMN02745124_04388"/>
<protein>
    <submittedName>
        <fullName evidence="1">Uncharacterized protein</fullName>
    </submittedName>
</protein>
<evidence type="ECO:0000313" key="2">
    <source>
        <dbReference type="Proteomes" id="UP000184139"/>
    </source>
</evidence>
<reference evidence="1 2" key="1">
    <citation type="submission" date="2016-11" db="EMBL/GenBank/DDBJ databases">
        <authorList>
            <person name="Jaros S."/>
            <person name="Januszkiewicz K."/>
            <person name="Wedrychowicz H."/>
        </authorList>
    </citation>
    <scope>NUCLEOTIDE SEQUENCE [LARGE SCALE GENOMIC DNA]</scope>
    <source>
        <strain evidence="1 2">DSM 9705</strain>
    </source>
</reference>
<proteinExistence type="predicted"/>